<evidence type="ECO:0000256" key="1">
    <source>
        <dbReference type="SAM" id="Phobius"/>
    </source>
</evidence>
<feature type="transmembrane region" description="Helical" evidence="1">
    <location>
        <begin position="15"/>
        <end position="34"/>
    </location>
</feature>
<organism evidence="2">
    <name type="scientific">Rhizophora mucronata</name>
    <name type="common">Asiatic mangrove</name>
    <dbReference type="NCBI Taxonomy" id="61149"/>
    <lineage>
        <taxon>Eukaryota</taxon>
        <taxon>Viridiplantae</taxon>
        <taxon>Streptophyta</taxon>
        <taxon>Embryophyta</taxon>
        <taxon>Tracheophyta</taxon>
        <taxon>Spermatophyta</taxon>
        <taxon>Magnoliopsida</taxon>
        <taxon>eudicotyledons</taxon>
        <taxon>Gunneridae</taxon>
        <taxon>Pentapetalae</taxon>
        <taxon>rosids</taxon>
        <taxon>fabids</taxon>
        <taxon>Malpighiales</taxon>
        <taxon>Rhizophoraceae</taxon>
        <taxon>Rhizophora</taxon>
    </lineage>
</organism>
<keyword evidence="1" id="KW-1133">Transmembrane helix</keyword>
<keyword evidence="1" id="KW-0812">Transmembrane</keyword>
<reference evidence="2" key="1">
    <citation type="submission" date="2018-02" db="EMBL/GenBank/DDBJ databases">
        <title>Rhizophora mucronata_Transcriptome.</title>
        <authorList>
            <person name="Meera S.P."/>
            <person name="Sreeshan A."/>
            <person name="Augustine A."/>
        </authorList>
    </citation>
    <scope>NUCLEOTIDE SEQUENCE</scope>
    <source>
        <tissue evidence="2">Leaf</tissue>
    </source>
</reference>
<sequence>MIMPDNICGFINSKASFISLFSYDYFSCLFFFIVKFSRHV</sequence>
<proteinExistence type="predicted"/>
<evidence type="ECO:0000313" key="2">
    <source>
        <dbReference type="EMBL" id="MBX62609.1"/>
    </source>
</evidence>
<dbReference type="AlphaFoldDB" id="A0A2P2Q6U7"/>
<accession>A0A2P2Q6U7</accession>
<protein>
    <submittedName>
        <fullName evidence="2">Uncharacterized protein</fullName>
    </submittedName>
</protein>
<name>A0A2P2Q6U7_RHIMU</name>
<keyword evidence="1" id="KW-0472">Membrane</keyword>
<dbReference type="EMBL" id="GGEC01082125">
    <property type="protein sequence ID" value="MBX62609.1"/>
    <property type="molecule type" value="Transcribed_RNA"/>
</dbReference>